<feature type="region of interest" description="Disordered" evidence="1">
    <location>
        <begin position="43"/>
        <end position="66"/>
    </location>
</feature>
<feature type="compositionally biased region" description="Basic and acidic residues" evidence="1">
    <location>
        <begin position="1"/>
        <end position="12"/>
    </location>
</feature>
<dbReference type="AlphaFoldDB" id="A0A1L7TSX1"/>
<dbReference type="GeneID" id="65091640"/>
<reference evidence="3" key="1">
    <citation type="journal article" date="2016" name="Genome Biol. Evol.">
        <title>Comparative 'omics' of the Fusarium fujikuroi species complex highlights differences in genetic potential and metabolite synthesis.</title>
        <authorList>
            <person name="Niehaus E.-M."/>
            <person name="Muensterkoetter M."/>
            <person name="Proctor R.H."/>
            <person name="Brown D.W."/>
            <person name="Sharon A."/>
            <person name="Idan Y."/>
            <person name="Oren-Young L."/>
            <person name="Sieber C.M."/>
            <person name="Novak O."/>
            <person name="Pencik A."/>
            <person name="Tarkowska D."/>
            <person name="Hromadova K."/>
            <person name="Freeman S."/>
            <person name="Maymon M."/>
            <person name="Elazar M."/>
            <person name="Youssef S.A."/>
            <person name="El-Shabrawy E.S.M."/>
            <person name="Shalaby A.B.A."/>
            <person name="Houterman P."/>
            <person name="Brock N.L."/>
            <person name="Burkhardt I."/>
            <person name="Tsavkelova E.A."/>
            <person name="Dickschat J.S."/>
            <person name="Galuszka P."/>
            <person name="Gueldener U."/>
            <person name="Tudzynski B."/>
        </authorList>
    </citation>
    <scope>NUCLEOTIDE SEQUENCE [LARGE SCALE GENOMIC DNA]</scope>
    <source>
        <strain evidence="3">MRC7560</strain>
    </source>
</reference>
<dbReference type="RefSeq" id="XP_041685139.1">
    <property type="nucleotide sequence ID" value="XM_041834924.1"/>
</dbReference>
<dbReference type="Proteomes" id="UP000184255">
    <property type="component" value="Unassembled WGS sequence"/>
</dbReference>
<dbReference type="VEuPathDB" id="FungiDB:FMAN_12390"/>
<comment type="caution">
    <text evidence="2">The sequence shown here is derived from an EMBL/GenBank/DDBJ whole genome shotgun (WGS) entry which is preliminary data.</text>
</comment>
<feature type="region of interest" description="Disordered" evidence="1">
    <location>
        <begin position="1"/>
        <end position="28"/>
    </location>
</feature>
<name>A0A1L7TSX1_FUSMA</name>
<evidence type="ECO:0000256" key="1">
    <source>
        <dbReference type="SAM" id="MobiDB-lite"/>
    </source>
</evidence>
<organism evidence="2 3">
    <name type="scientific">Fusarium mangiferae</name>
    <name type="common">Mango malformation disease fungus</name>
    <dbReference type="NCBI Taxonomy" id="192010"/>
    <lineage>
        <taxon>Eukaryota</taxon>
        <taxon>Fungi</taxon>
        <taxon>Dikarya</taxon>
        <taxon>Ascomycota</taxon>
        <taxon>Pezizomycotina</taxon>
        <taxon>Sordariomycetes</taxon>
        <taxon>Hypocreomycetidae</taxon>
        <taxon>Hypocreales</taxon>
        <taxon>Nectriaceae</taxon>
        <taxon>Fusarium</taxon>
        <taxon>Fusarium fujikuroi species complex</taxon>
    </lineage>
</organism>
<dbReference type="EMBL" id="FCQH01000009">
    <property type="protein sequence ID" value="CVK98417.1"/>
    <property type="molecule type" value="Genomic_DNA"/>
</dbReference>
<protein>
    <submittedName>
        <fullName evidence="2">Uncharacterized protein</fullName>
    </submittedName>
</protein>
<proteinExistence type="predicted"/>
<evidence type="ECO:0000313" key="3">
    <source>
        <dbReference type="Proteomes" id="UP000184255"/>
    </source>
</evidence>
<gene>
    <name evidence="2" type="ORF">FMAN_12390</name>
</gene>
<evidence type="ECO:0000313" key="2">
    <source>
        <dbReference type="EMBL" id="CVK98417.1"/>
    </source>
</evidence>
<sequence>MPCDSTHTDTIPKGDTPPNTTETKMLEPYIHDTSSLQDRLLMRSMAEDNKATGNGAGYSGPKGSKL</sequence>
<keyword evidence="3" id="KW-1185">Reference proteome</keyword>
<accession>A0A1L7TSX1</accession>